<evidence type="ECO:0000313" key="3">
    <source>
        <dbReference type="Proteomes" id="UP000215335"/>
    </source>
</evidence>
<dbReference type="AlphaFoldDB" id="A0A232FMH8"/>
<comment type="caution">
    <text evidence="2">The sequence shown here is derived from an EMBL/GenBank/DDBJ whole genome shotgun (WGS) entry which is preliminary data.</text>
</comment>
<reference evidence="2 3" key="1">
    <citation type="journal article" date="2017" name="Curr. Biol.">
        <title>The Evolution of Venom by Co-option of Single-Copy Genes.</title>
        <authorList>
            <person name="Martinson E.O."/>
            <person name="Mrinalini"/>
            <person name="Kelkar Y.D."/>
            <person name="Chang C.H."/>
            <person name="Werren J.H."/>
        </authorList>
    </citation>
    <scope>NUCLEOTIDE SEQUENCE [LARGE SCALE GENOMIC DNA]</scope>
    <source>
        <strain evidence="2 3">Alberta</strain>
        <tissue evidence="2">Whole body</tissue>
    </source>
</reference>
<organism evidence="2 3">
    <name type="scientific">Trichomalopsis sarcophagae</name>
    <dbReference type="NCBI Taxonomy" id="543379"/>
    <lineage>
        <taxon>Eukaryota</taxon>
        <taxon>Metazoa</taxon>
        <taxon>Ecdysozoa</taxon>
        <taxon>Arthropoda</taxon>
        <taxon>Hexapoda</taxon>
        <taxon>Insecta</taxon>
        <taxon>Pterygota</taxon>
        <taxon>Neoptera</taxon>
        <taxon>Endopterygota</taxon>
        <taxon>Hymenoptera</taxon>
        <taxon>Apocrita</taxon>
        <taxon>Proctotrupomorpha</taxon>
        <taxon>Chalcidoidea</taxon>
        <taxon>Pteromalidae</taxon>
        <taxon>Pteromalinae</taxon>
        <taxon>Trichomalopsis</taxon>
    </lineage>
</organism>
<proteinExistence type="predicted"/>
<evidence type="ECO:0000256" key="1">
    <source>
        <dbReference type="SAM" id="MobiDB-lite"/>
    </source>
</evidence>
<accession>A0A232FMH8</accession>
<dbReference type="EMBL" id="NNAY01000031">
    <property type="protein sequence ID" value="OXU31783.1"/>
    <property type="molecule type" value="Genomic_DNA"/>
</dbReference>
<keyword evidence="3" id="KW-1185">Reference proteome</keyword>
<dbReference type="Proteomes" id="UP000215335">
    <property type="component" value="Unassembled WGS sequence"/>
</dbReference>
<gene>
    <name evidence="2" type="ORF">TSAR_006781</name>
</gene>
<name>A0A232FMH8_9HYME</name>
<protein>
    <submittedName>
        <fullName evidence="2">Uncharacterized protein</fullName>
    </submittedName>
</protein>
<evidence type="ECO:0000313" key="2">
    <source>
        <dbReference type="EMBL" id="OXU31783.1"/>
    </source>
</evidence>
<sequence>MVKSRMELLQGYWLDFQSNHRSLIATNDDLGEDYDPKRVYTDIEQEYVTAQSLLYDTQRQLALAAPDGTSGDHGSRDGLAPGVGHQKSASNRRPNVLEAT</sequence>
<feature type="region of interest" description="Disordered" evidence="1">
    <location>
        <begin position="64"/>
        <end position="100"/>
    </location>
</feature>